<dbReference type="EMBL" id="CM004388">
    <property type="protein sequence ID" value="OAY57798.1"/>
    <property type="molecule type" value="Genomic_DNA"/>
</dbReference>
<keyword evidence="6" id="KW-1185">Reference proteome</keyword>
<accession>A0A2C9WDN6</accession>
<evidence type="ECO:0000313" key="5">
    <source>
        <dbReference type="EMBL" id="OAY57798.1"/>
    </source>
</evidence>
<protein>
    <recommendedName>
        <fullName evidence="4">SHSP domain-containing protein</fullName>
    </recommendedName>
</protein>
<dbReference type="InterPro" id="IPR031107">
    <property type="entry name" value="Small_HSP"/>
</dbReference>
<dbReference type="GO" id="GO:0009408">
    <property type="term" value="P:response to heat"/>
    <property type="evidence" value="ECO:0000318"/>
    <property type="project" value="GO_Central"/>
</dbReference>
<organism evidence="5 6">
    <name type="scientific">Manihot esculenta</name>
    <name type="common">Cassava</name>
    <name type="synonym">Jatropha manihot</name>
    <dbReference type="NCBI Taxonomy" id="3983"/>
    <lineage>
        <taxon>Eukaryota</taxon>
        <taxon>Viridiplantae</taxon>
        <taxon>Streptophyta</taxon>
        <taxon>Embryophyta</taxon>
        <taxon>Tracheophyta</taxon>
        <taxon>Spermatophyta</taxon>
        <taxon>Magnoliopsida</taxon>
        <taxon>eudicotyledons</taxon>
        <taxon>Gunneridae</taxon>
        <taxon>Pentapetalae</taxon>
        <taxon>rosids</taxon>
        <taxon>fabids</taxon>
        <taxon>Malpighiales</taxon>
        <taxon>Euphorbiaceae</taxon>
        <taxon>Crotonoideae</taxon>
        <taxon>Manihoteae</taxon>
        <taxon>Manihot</taxon>
    </lineage>
</organism>
<dbReference type="GO" id="GO:0051259">
    <property type="term" value="P:protein complex oligomerization"/>
    <property type="evidence" value="ECO:0000318"/>
    <property type="project" value="GO_Central"/>
</dbReference>
<sequence>MAMIRSFFGDRRSGVFDHFSSFDFSDPPKNFPFPSTLSQENIARLLPWPHCESIDGHRVEHSSGKFLRRFRLPENVKMDEVKVSMENGVLTVIVPKVEAKKPDVKAIEISC</sequence>
<dbReference type="GO" id="GO:0006457">
    <property type="term" value="P:protein folding"/>
    <property type="evidence" value="ECO:0000318"/>
    <property type="project" value="GO_Central"/>
</dbReference>
<reference evidence="6" key="1">
    <citation type="journal article" date="2016" name="Nat. Biotechnol.">
        <title>Sequencing wild and cultivated cassava and related species reveals extensive interspecific hybridization and genetic diversity.</title>
        <authorList>
            <person name="Bredeson J.V."/>
            <person name="Lyons J.B."/>
            <person name="Prochnik S.E."/>
            <person name="Wu G.A."/>
            <person name="Ha C.M."/>
            <person name="Edsinger-Gonzales E."/>
            <person name="Grimwood J."/>
            <person name="Schmutz J."/>
            <person name="Rabbi I.Y."/>
            <person name="Egesi C."/>
            <person name="Nauluvula P."/>
            <person name="Lebot V."/>
            <person name="Ndunguru J."/>
            <person name="Mkamilo G."/>
            <person name="Bart R.S."/>
            <person name="Setter T.L."/>
            <person name="Gleadow R.M."/>
            <person name="Kulakow P."/>
            <person name="Ferguson M.E."/>
            <person name="Rounsley S."/>
            <person name="Rokhsar D.S."/>
        </authorList>
    </citation>
    <scope>NUCLEOTIDE SEQUENCE [LARGE SCALE GENOMIC DNA]</scope>
    <source>
        <strain evidence="6">cv. AM560-2</strain>
    </source>
</reference>
<dbReference type="SUPFAM" id="SSF49764">
    <property type="entry name" value="HSP20-like chaperones"/>
    <property type="match status" value="1"/>
</dbReference>
<dbReference type="AlphaFoldDB" id="A0A2C9WDN6"/>
<proteinExistence type="inferred from homology"/>
<dbReference type="PANTHER" id="PTHR11527">
    <property type="entry name" value="HEAT-SHOCK PROTEIN 20 FAMILY MEMBER"/>
    <property type="match status" value="1"/>
</dbReference>
<dbReference type="GO" id="GO:0051082">
    <property type="term" value="F:unfolded protein binding"/>
    <property type="evidence" value="ECO:0000318"/>
    <property type="project" value="GO_Central"/>
</dbReference>
<evidence type="ECO:0000313" key="6">
    <source>
        <dbReference type="Proteomes" id="UP000091857"/>
    </source>
</evidence>
<name>A0A2C9WDN6_MANES</name>
<evidence type="ECO:0000259" key="4">
    <source>
        <dbReference type="PROSITE" id="PS01031"/>
    </source>
</evidence>
<comment type="caution">
    <text evidence="5">The sequence shown here is derived from an EMBL/GenBank/DDBJ whole genome shotgun (WGS) entry which is preliminary data.</text>
</comment>
<gene>
    <name evidence="5" type="ORF">MANES_02G125000v8</name>
</gene>
<comment type="similarity">
    <text evidence="2 3">Belongs to the small heat shock protein (HSP20) family.</text>
</comment>
<dbReference type="InterPro" id="IPR008978">
    <property type="entry name" value="HSP20-like_chaperone"/>
</dbReference>
<keyword evidence="1" id="KW-0346">Stress response</keyword>
<dbReference type="InterPro" id="IPR002068">
    <property type="entry name" value="A-crystallin/Hsp20_dom"/>
</dbReference>
<dbReference type="Proteomes" id="UP000091857">
    <property type="component" value="Chromosome 2"/>
</dbReference>
<evidence type="ECO:0000256" key="3">
    <source>
        <dbReference type="RuleBase" id="RU003616"/>
    </source>
</evidence>
<dbReference type="GO" id="GO:0042542">
    <property type="term" value="P:response to hydrogen peroxide"/>
    <property type="evidence" value="ECO:0000318"/>
    <property type="project" value="GO_Central"/>
</dbReference>
<feature type="domain" description="SHSP" evidence="4">
    <location>
        <begin position="1"/>
        <end position="111"/>
    </location>
</feature>
<evidence type="ECO:0000256" key="2">
    <source>
        <dbReference type="PROSITE-ProRule" id="PRU00285"/>
    </source>
</evidence>
<dbReference type="Pfam" id="PF00011">
    <property type="entry name" value="HSP20"/>
    <property type="match status" value="1"/>
</dbReference>
<dbReference type="PROSITE" id="PS01031">
    <property type="entry name" value="SHSP"/>
    <property type="match status" value="1"/>
</dbReference>
<dbReference type="Gene3D" id="2.60.40.790">
    <property type="match status" value="1"/>
</dbReference>
<dbReference type="Gramene" id="Manes.02G125000.1.v8.1">
    <property type="protein sequence ID" value="Manes.02G125000.1.v8.1.CDS"/>
    <property type="gene ID" value="Manes.02G125000.v8.1"/>
</dbReference>
<dbReference type="GO" id="GO:0009651">
    <property type="term" value="P:response to salt stress"/>
    <property type="evidence" value="ECO:0000318"/>
    <property type="project" value="GO_Central"/>
</dbReference>
<dbReference type="STRING" id="3983.A0A2C9WDN6"/>
<evidence type="ECO:0000256" key="1">
    <source>
        <dbReference type="ARBA" id="ARBA00023016"/>
    </source>
</evidence>